<name>A0A8S3IKP3_9BILA</name>
<dbReference type="GO" id="GO:0005506">
    <property type="term" value="F:iron ion binding"/>
    <property type="evidence" value="ECO:0007669"/>
    <property type="project" value="InterPro"/>
</dbReference>
<sequence>MFAFILLTCIFLCLLGLYLVHIRRSYSFFKQLGINGPPPMFILGNFLDFVRTKRISVCIQNWTAQYGNIYGYFEGHTPILVVSDPDILHEVFIKHFSKFHSRRQFPLEDRRMHKGIHLFSATGDQWRRQRAIINPTFSILKMKRMLPIIDDCMATLIMKIEEC</sequence>
<gene>
    <name evidence="6" type="ORF">BYL167_LOCUS14427</name>
    <name evidence="7" type="ORF">SMN809_LOCUS75375</name>
</gene>
<keyword evidence="3" id="KW-0479">Metal-binding</keyword>
<evidence type="ECO:0000256" key="5">
    <source>
        <dbReference type="ARBA" id="ARBA00023004"/>
    </source>
</evidence>
<reference evidence="7" key="1">
    <citation type="submission" date="2021-02" db="EMBL/GenBank/DDBJ databases">
        <authorList>
            <person name="Nowell W R."/>
        </authorList>
    </citation>
    <scope>NUCLEOTIDE SEQUENCE</scope>
</reference>
<evidence type="ECO:0000313" key="8">
    <source>
        <dbReference type="Proteomes" id="UP000676336"/>
    </source>
</evidence>
<dbReference type="PANTHER" id="PTHR24302:SF15">
    <property type="entry name" value="FATTY-ACID PEROXYGENASE"/>
    <property type="match status" value="1"/>
</dbReference>
<dbReference type="AlphaFoldDB" id="A0A8S3IKP3"/>
<keyword evidence="5" id="KW-0408">Iron</keyword>
<evidence type="ECO:0000256" key="4">
    <source>
        <dbReference type="ARBA" id="ARBA00023002"/>
    </source>
</evidence>
<dbReference type="SUPFAM" id="SSF48264">
    <property type="entry name" value="Cytochrome P450"/>
    <property type="match status" value="1"/>
</dbReference>
<proteinExistence type="inferred from homology"/>
<feature type="non-terminal residue" evidence="7">
    <location>
        <position position="163"/>
    </location>
</feature>
<dbReference type="PANTHER" id="PTHR24302">
    <property type="entry name" value="CYTOCHROME P450 FAMILY 3"/>
    <property type="match status" value="1"/>
</dbReference>
<dbReference type="EMBL" id="CAJOBI010332343">
    <property type="protein sequence ID" value="CAF5200603.1"/>
    <property type="molecule type" value="Genomic_DNA"/>
</dbReference>
<dbReference type="InterPro" id="IPR050705">
    <property type="entry name" value="Cytochrome_P450_3A"/>
</dbReference>
<keyword evidence="2" id="KW-0349">Heme</keyword>
<dbReference type="InterPro" id="IPR001128">
    <property type="entry name" value="Cyt_P450"/>
</dbReference>
<evidence type="ECO:0000313" key="7">
    <source>
        <dbReference type="EMBL" id="CAF5200603.1"/>
    </source>
</evidence>
<dbReference type="GO" id="GO:0008395">
    <property type="term" value="F:steroid hydroxylase activity"/>
    <property type="evidence" value="ECO:0007669"/>
    <property type="project" value="TreeGrafter"/>
</dbReference>
<organism evidence="7 8">
    <name type="scientific">Rotaria magnacalcarata</name>
    <dbReference type="NCBI Taxonomy" id="392030"/>
    <lineage>
        <taxon>Eukaryota</taxon>
        <taxon>Metazoa</taxon>
        <taxon>Spiralia</taxon>
        <taxon>Gnathifera</taxon>
        <taxon>Rotifera</taxon>
        <taxon>Eurotatoria</taxon>
        <taxon>Bdelloidea</taxon>
        <taxon>Philodinida</taxon>
        <taxon>Philodinidae</taxon>
        <taxon>Rotaria</taxon>
    </lineage>
</organism>
<dbReference type="EMBL" id="CAJOBH010005144">
    <property type="protein sequence ID" value="CAF4014713.1"/>
    <property type="molecule type" value="Genomic_DNA"/>
</dbReference>
<dbReference type="Pfam" id="PF00067">
    <property type="entry name" value="p450"/>
    <property type="match status" value="1"/>
</dbReference>
<accession>A0A8S3IKP3</accession>
<dbReference type="Gene3D" id="1.10.630.10">
    <property type="entry name" value="Cytochrome P450"/>
    <property type="match status" value="1"/>
</dbReference>
<evidence type="ECO:0000256" key="3">
    <source>
        <dbReference type="ARBA" id="ARBA00022723"/>
    </source>
</evidence>
<dbReference type="InterPro" id="IPR036396">
    <property type="entry name" value="Cyt_P450_sf"/>
</dbReference>
<dbReference type="GO" id="GO:0020037">
    <property type="term" value="F:heme binding"/>
    <property type="evidence" value="ECO:0007669"/>
    <property type="project" value="InterPro"/>
</dbReference>
<dbReference type="Proteomes" id="UP000681967">
    <property type="component" value="Unassembled WGS sequence"/>
</dbReference>
<dbReference type="GO" id="GO:0016705">
    <property type="term" value="F:oxidoreductase activity, acting on paired donors, with incorporation or reduction of molecular oxygen"/>
    <property type="evidence" value="ECO:0007669"/>
    <property type="project" value="InterPro"/>
</dbReference>
<dbReference type="Proteomes" id="UP000676336">
    <property type="component" value="Unassembled WGS sequence"/>
</dbReference>
<comment type="similarity">
    <text evidence="1">Belongs to the cytochrome P450 family.</text>
</comment>
<evidence type="ECO:0008006" key="9">
    <source>
        <dbReference type="Google" id="ProtNLM"/>
    </source>
</evidence>
<comment type="caution">
    <text evidence="7">The sequence shown here is derived from an EMBL/GenBank/DDBJ whole genome shotgun (WGS) entry which is preliminary data.</text>
</comment>
<keyword evidence="4" id="KW-0560">Oxidoreductase</keyword>
<evidence type="ECO:0000256" key="2">
    <source>
        <dbReference type="ARBA" id="ARBA00022617"/>
    </source>
</evidence>
<protein>
    <recommendedName>
        <fullName evidence="9">Cytochrome P450</fullName>
    </recommendedName>
</protein>
<evidence type="ECO:0000256" key="1">
    <source>
        <dbReference type="ARBA" id="ARBA00010617"/>
    </source>
</evidence>
<evidence type="ECO:0000313" key="6">
    <source>
        <dbReference type="EMBL" id="CAF4014713.1"/>
    </source>
</evidence>